<dbReference type="AlphaFoldDB" id="A0A7W9DMZ1"/>
<feature type="region of interest" description="Disordered" evidence="1">
    <location>
        <begin position="46"/>
        <end position="75"/>
    </location>
</feature>
<protein>
    <submittedName>
        <fullName evidence="3">Nitrous oxidase accessory protein NosD</fullName>
    </submittedName>
</protein>
<dbReference type="Gene3D" id="2.160.20.10">
    <property type="entry name" value="Single-stranded right-handed beta-helix, Pectin lyase-like"/>
    <property type="match status" value="1"/>
</dbReference>
<evidence type="ECO:0000259" key="2">
    <source>
        <dbReference type="Pfam" id="PF05048"/>
    </source>
</evidence>
<organism evidence="3 4">
    <name type="scientific">Sphaerisporangium krabiense</name>
    <dbReference type="NCBI Taxonomy" id="763782"/>
    <lineage>
        <taxon>Bacteria</taxon>
        <taxon>Bacillati</taxon>
        <taxon>Actinomycetota</taxon>
        <taxon>Actinomycetes</taxon>
        <taxon>Streptosporangiales</taxon>
        <taxon>Streptosporangiaceae</taxon>
        <taxon>Sphaerisporangium</taxon>
    </lineage>
</organism>
<gene>
    <name evidence="3" type="ORF">BJ981_000531</name>
</gene>
<dbReference type="InterPro" id="IPR006626">
    <property type="entry name" value="PbH1"/>
</dbReference>
<evidence type="ECO:0000313" key="4">
    <source>
        <dbReference type="Proteomes" id="UP000588112"/>
    </source>
</evidence>
<evidence type="ECO:0000313" key="3">
    <source>
        <dbReference type="EMBL" id="MBB5624832.1"/>
    </source>
</evidence>
<dbReference type="Pfam" id="PF05048">
    <property type="entry name" value="NosD"/>
    <property type="match status" value="1"/>
</dbReference>
<dbReference type="SMART" id="SM00710">
    <property type="entry name" value="PbH1"/>
    <property type="match status" value="5"/>
</dbReference>
<reference evidence="3 4" key="1">
    <citation type="submission" date="2020-08" db="EMBL/GenBank/DDBJ databases">
        <title>Sequencing the genomes of 1000 actinobacteria strains.</title>
        <authorList>
            <person name="Klenk H.-P."/>
        </authorList>
    </citation>
    <scope>NUCLEOTIDE SEQUENCE [LARGE SCALE GENOMIC DNA]</scope>
    <source>
        <strain evidence="3 4">DSM 45790</strain>
    </source>
</reference>
<evidence type="ECO:0000256" key="1">
    <source>
        <dbReference type="SAM" id="MobiDB-lite"/>
    </source>
</evidence>
<dbReference type="SUPFAM" id="SSF51126">
    <property type="entry name" value="Pectin lyase-like"/>
    <property type="match status" value="1"/>
</dbReference>
<dbReference type="InterPro" id="IPR011050">
    <property type="entry name" value="Pectin_lyase_fold/virulence"/>
</dbReference>
<dbReference type="RefSeq" id="WP_184608142.1">
    <property type="nucleotide sequence ID" value="NZ_BOOS01000066.1"/>
</dbReference>
<name>A0A7W9DMZ1_9ACTN</name>
<dbReference type="Proteomes" id="UP000588112">
    <property type="component" value="Unassembled WGS sequence"/>
</dbReference>
<comment type="caution">
    <text evidence="3">The sequence shown here is derived from an EMBL/GenBank/DDBJ whole genome shotgun (WGS) entry which is preliminary data.</text>
</comment>
<proteinExistence type="predicted"/>
<feature type="compositionally biased region" description="Low complexity" evidence="1">
    <location>
        <begin position="46"/>
        <end position="61"/>
    </location>
</feature>
<dbReference type="InterPro" id="IPR012334">
    <property type="entry name" value="Pectin_lyas_fold"/>
</dbReference>
<keyword evidence="4" id="KW-1185">Reference proteome</keyword>
<feature type="domain" description="Periplasmic copper-binding protein NosD beta helix" evidence="2">
    <location>
        <begin position="227"/>
        <end position="361"/>
    </location>
</feature>
<feature type="compositionally biased region" description="Pro residues" evidence="1">
    <location>
        <begin position="62"/>
        <end position="75"/>
    </location>
</feature>
<sequence>MRPHHEIRAKASPRSARPAGWRTRGFLAFLLVALLGMTLGQVPANAATPGGDATDGGTAVAPPDPRTEPLPPMVPLPPRPTRLAPPPVGFGCGMLLVTSVKLEEDLVCTGDGIIIGANDITIDLNGHTISGPSEGINFGISSGLHTPENWSNTVIRDGRIEGFKYQIYLEQATGTRLVNLTNSGGGSYGSIYAFHSDLTITGSRSRCQIERTYMLDSPLTVDHCTLHGSHGMTRGNNFSISSTKLIDGGLVVGQSDNGVITKSVLDDFSVSVYAYSNGNRFHDNVFKNSDNALGLGDAARPTVVENNTFKDNSIAIYGSWFTGIVKNNEFIHNRTAGIYIFKAHPVASQITGNTFVRNGADPESVTDPNGNTVRGDIHIGWQDDPQPITLSGNSGKRTNGWFIWAPHDSVIDGGGNHGAPCGPAPYDRPTPGGGPTVTINPAVTCS</sequence>
<dbReference type="InterPro" id="IPR007742">
    <property type="entry name" value="NosD_dom"/>
</dbReference>
<accession>A0A7W9DMZ1</accession>
<dbReference type="EMBL" id="JACHBR010000001">
    <property type="protein sequence ID" value="MBB5624832.1"/>
    <property type="molecule type" value="Genomic_DNA"/>
</dbReference>